<dbReference type="PANTHER" id="PTHR43691:SF6">
    <property type="entry name" value="AMP NUCLEOSIDASE"/>
    <property type="match status" value="1"/>
</dbReference>
<dbReference type="CDD" id="cd17762">
    <property type="entry name" value="AMN"/>
    <property type="match status" value="1"/>
</dbReference>
<evidence type="ECO:0000256" key="1">
    <source>
        <dbReference type="HAMAP-Rule" id="MF_01932"/>
    </source>
</evidence>
<feature type="domain" description="AMP nucleoside phosphorylase N-terminal" evidence="3">
    <location>
        <begin position="12"/>
        <end position="165"/>
    </location>
</feature>
<dbReference type="InterPro" id="IPR011271">
    <property type="entry name" value="AMP_nucleosidase"/>
</dbReference>
<keyword evidence="5" id="KW-1185">Reference proteome</keyword>
<evidence type="ECO:0000313" key="5">
    <source>
        <dbReference type="Proteomes" id="UP001629246"/>
    </source>
</evidence>
<protein>
    <recommendedName>
        <fullName evidence="1">AMP nucleosidase</fullName>
        <ecNumber evidence="1">3.2.2.4</ecNumber>
    </recommendedName>
</protein>
<feature type="domain" description="Nucleoside phosphorylase" evidence="2">
    <location>
        <begin position="279"/>
        <end position="448"/>
    </location>
</feature>
<dbReference type="Pfam" id="PF01048">
    <property type="entry name" value="PNP_UDP_1"/>
    <property type="match status" value="1"/>
</dbReference>
<dbReference type="NCBIfam" id="TIGR01717">
    <property type="entry name" value="AMP-nucleosdse"/>
    <property type="match status" value="1"/>
</dbReference>
<dbReference type="Gene3D" id="3.40.50.1580">
    <property type="entry name" value="Nucleoside phosphorylase domain"/>
    <property type="match status" value="1"/>
</dbReference>
<dbReference type="GO" id="GO:0008714">
    <property type="term" value="F:AMP nucleosidase activity"/>
    <property type="evidence" value="ECO:0007669"/>
    <property type="project" value="UniProtKB-EC"/>
</dbReference>
<organism evidence="4 5">
    <name type="scientific">Herbaspirillum lusitanum</name>
    <dbReference type="NCBI Taxonomy" id="213312"/>
    <lineage>
        <taxon>Bacteria</taxon>
        <taxon>Pseudomonadati</taxon>
        <taxon>Pseudomonadota</taxon>
        <taxon>Betaproteobacteria</taxon>
        <taxon>Burkholderiales</taxon>
        <taxon>Oxalobacteraceae</taxon>
        <taxon>Herbaspirillum</taxon>
    </lineage>
</organism>
<dbReference type="SUPFAM" id="SSF53167">
    <property type="entry name" value="Purine and uridine phosphorylases"/>
    <property type="match status" value="1"/>
</dbReference>
<evidence type="ECO:0000313" key="4">
    <source>
        <dbReference type="EMBL" id="MFL9926700.1"/>
    </source>
</evidence>
<dbReference type="RefSeq" id="WP_408159917.1">
    <property type="nucleotide sequence ID" value="NZ_JAQQFM010000009.1"/>
</dbReference>
<keyword evidence="4" id="KW-0326">Glycosidase</keyword>
<dbReference type="InterPro" id="IPR035994">
    <property type="entry name" value="Nucleoside_phosphorylase_sf"/>
</dbReference>
<dbReference type="EC" id="3.2.2.4" evidence="1"/>
<gene>
    <name evidence="1" type="primary">amn</name>
    <name evidence="4" type="ORF">PQR62_20670</name>
</gene>
<name>A0ABW9AF50_9BURK</name>
<comment type="function">
    <text evidence="1">Catalyzes the hydrolysis of the N-glycosidic bond of AMP to form adenine and ribose 5-phosphate. Involved in regulation of AMP concentrations.</text>
</comment>
<proteinExistence type="inferred from homology"/>
<dbReference type="InterPro" id="IPR047039">
    <property type="entry name" value="AMN_phosphorylase"/>
</dbReference>
<dbReference type="Gene3D" id="3.30.1730.10">
    <property type="entry name" value="AMP nucleoside phosphorylase, N-terminal domain"/>
    <property type="match status" value="1"/>
</dbReference>
<comment type="catalytic activity">
    <reaction evidence="1">
        <text>AMP + H2O = D-ribose 5-phosphate + adenine</text>
        <dbReference type="Rhea" id="RHEA:20129"/>
        <dbReference type="ChEBI" id="CHEBI:15377"/>
        <dbReference type="ChEBI" id="CHEBI:16708"/>
        <dbReference type="ChEBI" id="CHEBI:78346"/>
        <dbReference type="ChEBI" id="CHEBI:456215"/>
        <dbReference type="EC" id="3.2.2.4"/>
    </reaction>
</comment>
<dbReference type="HAMAP" id="MF_01932">
    <property type="entry name" value="AMP_nucleosidase"/>
    <property type="match status" value="1"/>
</dbReference>
<evidence type="ECO:0000259" key="3">
    <source>
        <dbReference type="Pfam" id="PF10423"/>
    </source>
</evidence>
<evidence type="ECO:0000259" key="2">
    <source>
        <dbReference type="Pfam" id="PF01048"/>
    </source>
</evidence>
<comment type="caution">
    <text evidence="4">The sequence shown here is derived from an EMBL/GenBank/DDBJ whole genome shotgun (WGS) entry which is preliminary data.</text>
</comment>
<dbReference type="InterPro" id="IPR037109">
    <property type="entry name" value="AMP_N_sf"/>
</dbReference>
<sequence>MFDTKKFTNPEEAVARVLDIYEHNTALLREAFRKFSAGEELPQRVRACYPFVRITTDKATHTDTRQSFGFVGAPGTYETTLTRPALFHTYLLSQFKLVLQNHQVPLEIGVSDMPIPVHFAFPEGIHVEGSLDPDHLRLLPDSFDLPDLATMDDRIVNGTYEVENGMWRDGVHPLALFTGPRVDYSLHRLRHYTATAPDQFQRYVLFTNYAFYIDEFIRLGRQLMQATDDPAEREYRQQYVSFVEPGNVTTWSANQPDGQAARDQVGKAPARQPQMPAYHLQRADGSGITLINIGVGPSNAKTITDHVAVLRPHGWLMLGHCAGLSASQRMGDYVLAHAYVRDDHVLDDDLPLWVPIPALAEVQLALQDAVAGITQLEGYELKRIMRTGTVASVDDRNWELRDHRTPLLRFSQSRAIALDMESATVAANGFRFRVPYGTLLCVSDKPLHGEIKLPGMANSFYEQRVAQHLKIGIRALELLRNNGIEQLHSRKLRSFSEPAFR</sequence>
<dbReference type="InterPro" id="IPR018953">
    <property type="entry name" value="AMP_nucleoside_Pase_N"/>
</dbReference>
<comment type="similarity">
    <text evidence="1">Belongs to the AMP nucleosidase family.</text>
</comment>
<accession>A0ABW9AF50</accession>
<dbReference type="EMBL" id="JAQQFM010000009">
    <property type="protein sequence ID" value="MFL9926700.1"/>
    <property type="molecule type" value="Genomic_DNA"/>
</dbReference>
<dbReference type="PANTHER" id="PTHR43691">
    <property type="entry name" value="URIDINE PHOSPHORYLASE"/>
    <property type="match status" value="1"/>
</dbReference>
<dbReference type="InterPro" id="IPR000845">
    <property type="entry name" value="Nucleoside_phosphorylase_d"/>
</dbReference>
<reference evidence="4 5" key="1">
    <citation type="journal article" date="2024" name="Chem. Sci.">
        <title>Discovery of megapolipeptins by genome mining of a Burkholderiales bacteria collection.</title>
        <authorList>
            <person name="Paulo B.S."/>
            <person name="Recchia M.J.J."/>
            <person name="Lee S."/>
            <person name="Fergusson C.H."/>
            <person name="Romanowski S.B."/>
            <person name="Hernandez A."/>
            <person name="Krull N."/>
            <person name="Liu D.Y."/>
            <person name="Cavanagh H."/>
            <person name="Bos A."/>
            <person name="Gray C.A."/>
            <person name="Murphy B.T."/>
            <person name="Linington R.G."/>
            <person name="Eustaquio A.S."/>
        </authorList>
    </citation>
    <scope>NUCLEOTIDE SEQUENCE [LARGE SCALE GENOMIC DNA]</scope>
    <source>
        <strain evidence="4 5">RL21-008-BIB-A</strain>
    </source>
</reference>
<dbReference type="Pfam" id="PF10423">
    <property type="entry name" value="AMNp_N"/>
    <property type="match status" value="1"/>
</dbReference>
<dbReference type="NCBIfam" id="NF006142">
    <property type="entry name" value="PRK08292.1"/>
    <property type="match status" value="1"/>
</dbReference>
<dbReference type="Proteomes" id="UP001629246">
    <property type="component" value="Unassembled WGS sequence"/>
</dbReference>
<keyword evidence="1 4" id="KW-0378">Hydrolase</keyword>